<evidence type="ECO:0000313" key="4">
    <source>
        <dbReference type="Proteomes" id="UP000236047"/>
    </source>
</evidence>
<comment type="caution">
    <text evidence="3">The sequence shown here is derived from an EMBL/GenBank/DDBJ whole genome shotgun (WGS) entry which is preliminary data.</text>
</comment>
<dbReference type="CDD" id="cd19081">
    <property type="entry name" value="AKR_AKR9C1"/>
    <property type="match status" value="1"/>
</dbReference>
<evidence type="ECO:0000256" key="1">
    <source>
        <dbReference type="ARBA" id="ARBA00023002"/>
    </source>
</evidence>
<sequence>MTVTHAQGSAPTPKSLGSLSVSTLCLGGNVFGWTADEAESFAVLDAYVAGGGNFIDTADVYSAWVPGNKGGESETVLGNWLAARGNRDDVVIATKVGAHPDHKGLSATTIKTAVDLSLSRLRTDHIDLYYTHYDDESVEVGEFLTALDDLVKAGKVREIAASNISARRLQESLDFSDREGVARYVALQPHYNLVSRDTYEGELADVAARNGVAAVPYYALASGFLTGKYRPGTSVDSARSEKAAGYLATDRGRRVLEALDTVAAAHGAELTTIALAWLAARPTVAAPIASARTVSQLPALLAVNELVLTDAEMSLLTEASA</sequence>
<feature type="domain" description="NADP-dependent oxidoreductase" evidence="2">
    <location>
        <begin position="24"/>
        <end position="319"/>
    </location>
</feature>
<dbReference type="FunFam" id="3.20.20.100:FF:000004">
    <property type="entry name" value="Oxidoreductase, aldo/keto reductase"/>
    <property type="match status" value="1"/>
</dbReference>
<dbReference type="PANTHER" id="PTHR43364:SF6">
    <property type="entry name" value="OXIDOREDUCTASE-RELATED"/>
    <property type="match status" value="1"/>
</dbReference>
<evidence type="ECO:0000313" key="3">
    <source>
        <dbReference type="EMBL" id="PNE36676.1"/>
    </source>
</evidence>
<dbReference type="SUPFAM" id="SSF51430">
    <property type="entry name" value="NAD(P)-linked oxidoreductase"/>
    <property type="match status" value="1"/>
</dbReference>
<dbReference type="InterPro" id="IPR023210">
    <property type="entry name" value="NADP_OxRdtase_dom"/>
</dbReference>
<proteinExistence type="predicted"/>
<gene>
    <name evidence="3" type="ORF">AOB60_42385</name>
</gene>
<dbReference type="AlphaFoldDB" id="A0A2N8P6P3"/>
<name>A0A2N8P6P3_STRNR</name>
<dbReference type="InterPro" id="IPR050523">
    <property type="entry name" value="AKR_Detox_Biosynth"/>
</dbReference>
<dbReference type="InterPro" id="IPR036812">
    <property type="entry name" value="NAD(P)_OxRdtase_dom_sf"/>
</dbReference>
<accession>A0A2N8P6P3</accession>
<dbReference type="Proteomes" id="UP000236047">
    <property type="component" value="Unassembled WGS sequence"/>
</dbReference>
<keyword evidence="1" id="KW-0560">Oxidoreductase</keyword>
<dbReference type="RefSeq" id="WP_073450125.1">
    <property type="nucleotide sequence ID" value="NZ_LJSN01000005.1"/>
</dbReference>
<dbReference type="GO" id="GO:0016491">
    <property type="term" value="F:oxidoreductase activity"/>
    <property type="evidence" value="ECO:0007669"/>
    <property type="project" value="UniProtKB-KW"/>
</dbReference>
<protein>
    <submittedName>
        <fullName evidence="3">Alcohol dehydrogenase</fullName>
    </submittedName>
</protein>
<dbReference type="PANTHER" id="PTHR43364">
    <property type="entry name" value="NADH-SPECIFIC METHYLGLYOXAL REDUCTASE-RELATED"/>
    <property type="match status" value="1"/>
</dbReference>
<dbReference type="EMBL" id="LJSN01000005">
    <property type="protein sequence ID" value="PNE36676.1"/>
    <property type="molecule type" value="Genomic_DNA"/>
</dbReference>
<dbReference type="Pfam" id="PF00248">
    <property type="entry name" value="Aldo_ket_red"/>
    <property type="match status" value="1"/>
</dbReference>
<dbReference type="GO" id="GO:0005829">
    <property type="term" value="C:cytosol"/>
    <property type="evidence" value="ECO:0007669"/>
    <property type="project" value="TreeGrafter"/>
</dbReference>
<evidence type="ECO:0000259" key="2">
    <source>
        <dbReference type="Pfam" id="PF00248"/>
    </source>
</evidence>
<dbReference type="Gene3D" id="3.20.20.100">
    <property type="entry name" value="NADP-dependent oxidoreductase domain"/>
    <property type="match status" value="1"/>
</dbReference>
<keyword evidence="4" id="KW-1185">Reference proteome</keyword>
<reference evidence="4" key="1">
    <citation type="submission" date="2015-09" db="EMBL/GenBank/DDBJ databases">
        <authorList>
            <person name="Graham D.E."/>
            <person name="Mahan K.M."/>
            <person name="Klingeman D.M."/>
            <person name="Fida T."/>
            <person name="Giannone R.J."/>
            <person name="Hettich R.L."/>
            <person name="Parry R.J."/>
            <person name="Spain J.C."/>
        </authorList>
    </citation>
    <scope>NUCLEOTIDE SEQUENCE [LARGE SCALE GENOMIC DNA]</scope>
    <source>
        <strain evidence="4">JCM 4701</strain>
    </source>
</reference>
<organism evidence="3 4">
    <name type="scientific">Streptomyces noursei</name>
    <name type="common">Streptomyces albulus</name>
    <dbReference type="NCBI Taxonomy" id="1971"/>
    <lineage>
        <taxon>Bacteria</taxon>
        <taxon>Bacillati</taxon>
        <taxon>Actinomycetota</taxon>
        <taxon>Actinomycetes</taxon>
        <taxon>Kitasatosporales</taxon>
        <taxon>Streptomycetaceae</taxon>
        <taxon>Streptomyces</taxon>
    </lineage>
</organism>